<evidence type="ECO:0000313" key="4">
    <source>
        <dbReference type="Proteomes" id="UP001152797"/>
    </source>
</evidence>
<dbReference type="EMBL" id="CAMXCT030006561">
    <property type="protein sequence ID" value="CAL4803317.1"/>
    <property type="molecule type" value="Genomic_DNA"/>
</dbReference>
<reference evidence="3 4" key="2">
    <citation type="submission" date="2024-05" db="EMBL/GenBank/DDBJ databases">
        <authorList>
            <person name="Chen Y."/>
            <person name="Shah S."/>
            <person name="Dougan E. K."/>
            <person name="Thang M."/>
            <person name="Chan C."/>
        </authorList>
    </citation>
    <scope>NUCLEOTIDE SEQUENCE [LARGE SCALE GENOMIC DNA]</scope>
</reference>
<feature type="compositionally biased region" description="Low complexity" evidence="1">
    <location>
        <begin position="491"/>
        <end position="512"/>
    </location>
</feature>
<feature type="compositionally biased region" description="Basic and acidic residues" evidence="1">
    <location>
        <begin position="425"/>
        <end position="448"/>
    </location>
</feature>
<dbReference type="EMBL" id="CAMXCT010006561">
    <property type="protein sequence ID" value="CAI4016005.1"/>
    <property type="molecule type" value="Genomic_DNA"/>
</dbReference>
<protein>
    <submittedName>
        <fullName evidence="2">Uncharacterized protein</fullName>
    </submittedName>
</protein>
<gene>
    <name evidence="2" type="ORF">C1SCF055_LOCUS40788</name>
</gene>
<name>A0A9P1DUN6_9DINO</name>
<feature type="compositionally biased region" description="Acidic residues" evidence="1">
    <location>
        <begin position="449"/>
        <end position="469"/>
    </location>
</feature>
<evidence type="ECO:0000313" key="3">
    <source>
        <dbReference type="EMBL" id="CAL4803317.1"/>
    </source>
</evidence>
<sequence>MSVEKQLDAAQKFLRGIRSLSSYEEIREKQALGVQKALEKVPAYTAAQAAAVLGLLQPDLWSTSHVDAFQEKVALKTKPVETDQQRGLAQDFSLLPHYLSDDLAAAIGDPNADAERLLFRLCHHAAQLTLRNASEATKATLIVMAHWSPCKRGDLAPKQQFDLFCRHKPKVTKYLIAQADGKPADMGEVAKEICDFVRRMPLRKDNRLLQEAGVGTTVMPAAGFPSGTLAVDDVCKVVAACSQSLQVQLSRGQSNQSSGSGDRVAASSSLLAICDGAAEEPSKAVAPEPDLRGPETMSIAEQLAALRGDMERKDGKDLERDVEKQKHLKRPASAKKLAAAPKPKGRPRAKPKAKSAARKPRQDVMKRPAAATTRRSTMSKGCAQDAQIARGTSTGSPSTGAVSRAERRKNVLALVPKKLRAQFSGERKDRDRDASKIHIDNMPPKETEKEESEYTYCTEEEHEDDDPVEPEPTPPPKKSVASRAPARRSSKAASLPPAAEAAAPTEVPAVRPSPAKEAAPPGGSPEKDSSSDRGPRARSLRSPGSPRGRERDSCTGGTHGSQEKREAALPHGNSEATATRRSFRAEDIAVVMAVDASFSLSPRGLEEVYEVICHVTPLEPFDEFTSTLKEMKRECPGRNEN</sequence>
<dbReference type="AlphaFoldDB" id="A0A9P1DUN6"/>
<dbReference type="OrthoDB" id="482670at2759"/>
<keyword evidence="4" id="KW-1185">Reference proteome</keyword>
<feature type="compositionally biased region" description="Basic residues" evidence="1">
    <location>
        <begin position="343"/>
        <end position="359"/>
    </location>
</feature>
<organism evidence="2">
    <name type="scientific">Cladocopium goreaui</name>
    <dbReference type="NCBI Taxonomy" id="2562237"/>
    <lineage>
        <taxon>Eukaryota</taxon>
        <taxon>Sar</taxon>
        <taxon>Alveolata</taxon>
        <taxon>Dinophyceae</taxon>
        <taxon>Suessiales</taxon>
        <taxon>Symbiodiniaceae</taxon>
        <taxon>Cladocopium</taxon>
    </lineage>
</organism>
<dbReference type="Proteomes" id="UP001152797">
    <property type="component" value="Unassembled WGS sequence"/>
</dbReference>
<accession>A0A9P1DUN6</accession>
<evidence type="ECO:0000313" key="2">
    <source>
        <dbReference type="EMBL" id="CAI4016005.1"/>
    </source>
</evidence>
<feature type="region of interest" description="Disordered" evidence="1">
    <location>
        <begin position="307"/>
        <end position="580"/>
    </location>
</feature>
<feature type="compositionally biased region" description="Basic and acidic residues" evidence="1">
    <location>
        <begin position="308"/>
        <end position="325"/>
    </location>
</feature>
<dbReference type="EMBL" id="CAMXCT020006561">
    <property type="protein sequence ID" value="CAL1169380.1"/>
    <property type="molecule type" value="Genomic_DNA"/>
</dbReference>
<reference evidence="2" key="1">
    <citation type="submission" date="2022-10" db="EMBL/GenBank/DDBJ databases">
        <authorList>
            <person name="Chen Y."/>
            <person name="Dougan E. K."/>
            <person name="Chan C."/>
            <person name="Rhodes N."/>
            <person name="Thang M."/>
        </authorList>
    </citation>
    <scope>NUCLEOTIDE SEQUENCE</scope>
</reference>
<feature type="compositionally biased region" description="Polar residues" evidence="1">
    <location>
        <begin position="390"/>
        <end position="401"/>
    </location>
</feature>
<feature type="compositionally biased region" description="Basic and acidic residues" evidence="1">
    <location>
        <begin position="525"/>
        <end position="535"/>
    </location>
</feature>
<comment type="caution">
    <text evidence="2">The sequence shown here is derived from an EMBL/GenBank/DDBJ whole genome shotgun (WGS) entry which is preliminary data.</text>
</comment>
<evidence type="ECO:0000256" key="1">
    <source>
        <dbReference type="SAM" id="MobiDB-lite"/>
    </source>
</evidence>
<proteinExistence type="predicted"/>